<protein>
    <submittedName>
        <fullName evidence="1">Uncharacterized protein</fullName>
    </submittedName>
</protein>
<reference evidence="1 2" key="1">
    <citation type="submission" date="2022-10" db="EMBL/GenBank/DDBJ databases">
        <authorList>
            <person name="Cortes-Martin A."/>
            <person name="Buttimer C.T.H."/>
            <person name="Hill C."/>
        </authorList>
    </citation>
    <scope>NUCLEOTIDE SEQUENCE [LARGE SCALE GENOMIC DNA]</scope>
</reference>
<keyword evidence="2" id="KW-1185">Reference proteome</keyword>
<dbReference type="EMBL" id="OP744025">
    <property type="protein sequence ID" value="UZZ64213.1"/>
    <property type="molecule type" value="Genomic_DNA"/>
</dbReference>
<name>A0AAE9TI20_9CAUD</name>
<organism evidence="1 2">
    <name type="scientific">Escherichia phage A5-4</name>
    <dbReference type="NCBI Taxonomy" id="2996162"/>
    <lineage>
        <taxon>Viruses</taxon>
        <taxon>Duplodnaviria</taxon>
        <taxon>Heunggongvirae</taxon>
        <taxon>Uroviricota</taxon>
        <taxon>Caudoviricetes</taxon>
        <taxon>Vequintavirinae</taxon>
    </lineage>
</organism>
<proteinExistence type="predicted"/>
<accession>A0AAE9TI20</accession>
<evidence type="ECO:0000313" key="1">
    <source>
        <dbReference type="EMBL" id="UZZ64213.1"/>
    </source>
</evidence>
<dbReference type="Proteomes" id="UP001236076">
    <property type="component" value="Segment"/>
</dbReference>
<evidence type="ECO:0000313" key="2">
    <source>
        <dbReference type="Proteomes" id="UP001236076"/>
    </source>
</evidence>
<sequence length="411" mass="43637">MIPFPIINFGGGVPLPIGVTIKYAVSTSTGNIFILLTNGHLYVTGSNYLNGLGKTGTTNNATSGWSLTNTGVEEVYEVGTESTLYGGVWVKKNNNHYEYISAVVFPTVDTTLQNSWNVLPESAYIVDGVNILSSAIQIARSYAIQPDGTVYRLLPEGPQVAWPEKTKYLYFANYNAIRVEVDGTLKYRGDNGVDQVAGTSAGTTLSTWTTIGDSSVRYIRAKCARGQVANTSGGSGAQSIVLVVAQREDGSWDAVGSTARAGINSTNVLGPNLAPMTSIPAGVEVYVTNQVSYTNASVGTRGALQVFISDRVNGIYQSTGGQGGYTYSLFRNLSITTNATSFDNISEDIINDGGILHMTGSLSDTFKVIVSGNGNLYWTGRGYSGAMYPADFTASNTIAQKFNLEGIVIPA</sequence>
<gene>
    <name evidence="1" type="ORF">A54_249</name>
</gene>